<evidence type="ECO:0000313" key="12">
    <source>
        <dbReference type="EMBL" id="CAG9320812.1"/>
    </source>
</evidence>
<evidence type="ECO:0000256" key="2">
    <source>
        <dbReference type="ARBA" id="ARBA00005253"/>
    </source>
</evidence>
<dbReference type="Gene3D" id="1.10.238.10">
    <property type="entry name" value="EF-hand"/>
    <property type="match status" value="2"/>
</dbReference>
<sequence length="150" mass="17053">MENLTDEQIEEFRLAFKQFDKNMDGLISLGELGTAMRAMGHNPTDIELQEMIQEVDSDKDNAINFDEFVSMMLKTINDVETEEKTLEAFKVFDRDGSGVIRVSELKNIMMNLGDPINEEEAEDLLSLASQEDGLIDYIEFVKSIFGRSTN</sequence>
<keyword evidence="8" id="KW-0007">Acetylation</keyword>
<keyword evidence="4" id="KW-0963">Cytoplasm</keyword>
<proteinExistence type="inferred from homology"/>
<keyword evidence="9" id="KW-0206">Cytoskeleton</keyword>
<feature type="domain" description="EF-hand" evidence="11">
    <location>
        <begin position="43"/>
        <end position="78"/>
    </location>
</feature>
<feature type="domain" description="EF-hand" evidence="11">
    <location>
        <begin position="80"/>
        <end position="115"/>
    </location>
</feature>
<evidence type="ECO:0000256" key="3">
    <source>
        <dbReference type="ARBA" id="ARBA00020786"/>
    </source>
</evidence>
<keyword evidence="6" id="KW-0677">Repeat</keyword>
<accession>A0AAU9IYH7</accession>
<evidence type="ECO:0000256" key="5">
    <source>
        <dbReference type="ARBA" id="ARBA00022723"/>
    </source>
</evidence>
<evidence type="ECO:0000256" key="10">
    <source>
        <dbReference type="ARBA" id="ARBA00025692"/>
    </source>
</evidence>
<dbReference type="PANTHER" id="PTHR23048:SF0">
    <property type="entry name" value="CALMODULIN LIKE 3"/>
    <property type="match status" value="1"/>
</dbReference>
<evidence type="ECO:0000313" key="13">
    <source>
        <dbReference type="Proteomes" id="UP001162131"/>
    </source>
</evidence>
<dbReference type="InterPro" id="IPR011992">
    <property type="entry name" value="EF-hand-dom_pair"/>
</dbReference>
<evidence type="ECO:0000256" key="6">
    <source>
        <dbReference type="ARBA" id="ARBA00022737"/>
    </source>
</evidence>
<feature type="domain" description="EF-hand" evidence="11">
    <location>
        <begin position="7"/>
        <end position="42"/>
    </location>
</feature>
<dbReference type="InterPro" id="IPR018247">
    <property type="entry name" value="EF_Hand_1_Ca_BS"/>
</dbReference>
<dbReference type="EMBL" id="CAJZBQ010000027">
    <property type="protein sequence ID" value="CAG9320812.1"/>
    <property type="molecule type" value="Genomic_DNA"/>
</dbReference>
<dbReference type="GO" id="GO:0005509">
    <property type="term" value="F:calcium ion binding"/>
    <property type="evidence" value="ECO:0007669"/>
    <property type="project" value="InterPro"/>
</dbReference>
<comment type="similarity">
    <text evidence="2">Belongs to the centrin family.</text>
</comment>
<keyword evidence="7" id="KW-0106">Calcium</keyword>
<dbReference type="Proteomes" id="UP001162131">
    <property type="component" value="Unassembled WGS sequence"/>
</dbReference>
<dbReference type="AlphaFoldDB" id="A0AAU9IYH7"/>
<organism evidence="12 13">
    <name type="scientific">Blepharisma stoltei</name>
    <dbReference type="NCBI Taxonomy" id="1481888"/>
    <lineage>
        <taxon>Eukaryota</taxon>
        <taxon>Sar</taxon>
        <taxon>Alveolata</taxon>
        <taxon>Ciliophora</taxon>
        <taxon>Postciliodesmatophora</taxon>
        <taxon>Heterotrichea</taxon>
        <taxon>Heterotrichida</taxon>
        <taxon>Blepharismidae</taxon>
        <taxon>Blepharisma</taxon>
    </lineage>
</organism>
<dbReference type="PROSITE" id="PS50222">
    <property type="entry name" value="EF_HAND_2"/>
    <property type="match status" value="3"/>
</dbReference>
<comment type="subcellular location">
    <subcellularLocation>
        <location evidence="1">Cytoplasm</location>
        <location evidence="1">Cytoskeleton</location>
    </subcellularLocation>
</comment>
<dbReference type="InterPro" id="IPR050230">
    <property type="entry name" value="CALM/Myosin/TropC-like"/>
</dbReference>
<evidence type="ECO:0000256" key="7">
    <source>
        <dbReference type="ARBA" id="ARBA00022837"/>
    </source>
</evidence>
<evidence type="ECO:0000256" key="1">
    <source>
        <dbReference type="ARBA" id="ARBA00004245"/>
    </source>
</evidence>
<evidence type="ECO:0000256" key="9">
    <source>
        <dbReference type="ARBA" id="ARBA00023212"/>
    </source>
</evidence>
<dbReference type="SUPFAM" id="SSF47473">
    <property type="entry name" value="EF-hand"/>
    <property type="match status" value="1"/>
</dbReference>
<dbReference type="GO" id="GO:0016460">
    <property type="term" value="C:myosin II complex"/>
    <property type="evidence" value="ECO:0007669"/>
    <property type="project" value="TreeGrafter"/>
</dbReference>
<dbReference type="PANTHER" id="PTHR23048">
    <property type="entry name" value="MYOSIN LIGHT CHAIN 1, 3"/>
    <property type="match status" value="1"/>
</dbReference>
<keyword evidence="5" id="KW-0479">Metal-binding</keyword>
<comment type="function">
    <text evidence="10">Plays a fundamental role in microtubule organizing center structure and function. Component of the infraciliary lattice (ICL) and the ciliary basal bodies.</text>
</comment>
<evidence type="ECO:0000256" key="8">
    <source>
        <dbReference type="ARBA" id="ARBA00022990"/>
    </source>
</evidence>
<dbReference type="Pfam" id="PF13499">
    <property type="entry name" value="EF-hand_7"/>
    <property type="match status" value="2"/>
</dbReference>
<comment type="caution">
    <text evidence="12">The sequence shown here is derived from an EMBL/GenBank/DDBJ whole genome shotgun (WGS) entry which is preliminary data.</text>
</comment>
<dbReference type="PROSITE" id="PS00018">
    <property type="entry name" value="EF_HAND_1"/>
    <property type="match status" value="2"/>
</dbReference>
<dbReference type="CDD" id="cd00051">
    <property type="entry name" value="EFh"/>
    <property type="match status" value="1"/>
</dbReference>
<evidence type="ECO:0000256" key="4">
    <source>
        <dbReference type="ARBA" id="ARBA00022490"/>
    </source>
</evidence>
<keyword evidence="13" id="KW-1185">Reference proteome</keyword>
<dbReference type="SMART" id="SM00054">
    <property type="entry name" value="EFh"/>
    <property type="match status" value="3"/>
</dbReference>
<name>A0AAU9IYH7_9CILI</name>
<protein>
    <recommendedName>
        <fullName evidence="3">Calmodulin</fullName>
    </recommendedName>
</protein>
<reference evidence="12" key="1">
    <citation type="submission" date="2021-09" db="EMBL/GenBank/DDBJ databases">
        <authorList>
            <consortium name="AG Swart"/>
            <person name="Singh M."/>
            <person name="Singh A."/>
            <person name="Seah K."/>
            <person name="Emmerich C."/>
        </authorList>
    </citation>
    <scope>NUCLEOTIDE SEQUENCE</scope>
    <source>
        <strain evidence="12">ATCC30299</strain>
    </source>
</reference>
<dbReference type="FunFam" id="1.10.238.10:FF:000178">
    <property type="entry name" value="Calmodulin-2 A"/>
    <property type="match status" value="1"/>
</dbReference>
<gene>
    <name evidence="12" type="ORF">BSTOLATCC_MIC27391</name>
</gene>
<evidence type="ECO:0000259" key="11">
    <source>
        <dbReference type="PROSITE" id="PS50222"/>
    </source>
</evidence>
<dbReference type="InterPro" id="IPR002048">
    <property type="entry name" value="EF_hand_dom"/>
</dbReference>